<evidence type="ECO:0000313" key="3">
    <source>
        <dbReference type="WBParaSite" id="TCNE_0000430801-mRNA-1"/>
    </source>
</evidence>
<dbReference type="Proteomes" id="UP000050794">
    <property type="component" value="Unassembled WGS sequence"/>
</dbReference>
<sequence>LIDVATKEIDMKSPAQIIMNVSKSEFYYGGKRLSEEGAELELYVSRSTPSTEGAYSVVELLFSTQPWLFDSSAAPFLHSVAQYHKGGEAGSAELWWNLERRSCK</sequence>
<organism evidence="2 3">
    <name type="scientific">Toxocara canis</name>
    <name type="common">Canine roundworm</name>
    <dbReference type="NCBI Taxonomy" id="6265"/>
    <lineage>
        <taxon>Eukaryota</taxon>
        <taxon>Metazoa</taxon>
        <taxon>Ecdysozoa</taxon>
        <taxon>Nematoda</taxon>
        <taxon>Chromadorea</taxon>
        <taxon>Rhabditida</taxon>
        <taxon>Spirurina</taxon>
        <taxon>Ascaridomorpha</taxon>
        <taxon>Ascaridoidea</taxon>
        <taxon>Toxocaridae</taxon>
        <taxon>Toxocara</taxon>
    </lineage>
</organism>
<evidence type="ECO:0000259" key="1">
    <source>
        <dbReference type="Pfam" id="PF25898"/>
    </source>
</evidence>
<protein>
    <submittedName>
        <fullName evidence="3">Peptidase_M1 domain-containing protein</fullName>
    </submittedName>
</protein>
<dbReference type="AlphaFoldDB" id="A0A183U738"/>
<dbReference type="InterPro" id="IPR058831">
    <property type="entry name" value="LolA-like_dom_2nd"/>
</dbReference>
<proteinExistence type="predicted"/>
<reference evidence="3" key="1">
    <citation type="submission" date="2016-06" db="UniProtKB">
        <authorList>
            <consortium name="WormBaseParasite"/>
        </authorList>
    </citation>
    <scope>IDENTIFICATION</scope>
</reference>
<dbReference type="Pfam" id="PF25898">
    <property type="entry name" value="LolA_2nd_metazoa"/>
    <property type="match status" value="1"/>
</dbReference>
<keyword evidence="2" id="KW-1185">Reference proteome</keyword>
<name>A0A183U738_TOXCA</name>
<dbReference type="WBParaSite" id="TCNE_0000430801-mRNA-1">
    <property type="protein sequence ID" value="TCNE_0000430801-mRNA-1"/>
    <property type="gene ID" value="TCNE_0000430801"/>
</dbReference>
<feature type="domain" description="LolA-like" evidence="1">
    <location>
        <begin position="7"/>
        <end position="87"/>
    </location>
</feature>
<evidence type="ECO:0000313" key="2">
    <source>
        <dbReference type="Proteomes" id="UP000050794"/>
    </source>
</evidence>
<accession>A0A183U738</accession>